<dbReference type="InterPro" id="IPR012865">
    <property type="entry name" value="DUF1642"/>
</dbReference>
<reference evidence="1" key="1">
    <citation type="journal article" date="2023" name="PeerJ">
        <title>Selection and evaluation of lactic acid bacteria from chicken feces in Thailand as potential probiotics.</title>
        <authorList>
            <person name="Khurajog B."/>
            <person name="Disastra Y."/>
            <person name="Lawwyne L.D."/>
            <person name="Sirichokchatchawan W."/>
            <person name="Niyomtham W."/>
            <person name="Yindee J."/>
            <person name="Hampson D.J."/>
            <person name="Prapasarakul N."/>
        </authorList>
    </citation>
    <scope>NUCLEOTIDE SEQUENCE</scope>
    <source>
        <strain evidence="1">BF14</strain>
    </source>
</reference>
<dbReference type="Proteomes" id="UP001280415">
    <property type="component" value="Unassembled WGS sequence"/>
</dbReference>
<proteinExistence type="predicted"/>
<reference evidence="1" key="2">
    <citation type="submission" date="2023-10" db="EMBL/GenBank/DDBJ databases">
        <authorList>
            <person name="Khurajog B."/>
        </authorList>
    </citation>
    <scope>NUCLEOTIDE SEQUENCE</scope>
    <source>
        <strain evidence="1">BF14</strain>
    </source>
</reference>
<evidence type="ECO:0000313" key="2">
    <source>
        <dbReference type="Proteomes" id="UP001280415"/>
    </source>
</evidence>
<dbReference type="Pfam" id="PF07852">
    <property type="entry name" value="DUF1642"/>
    <property type="match status" value="1"/>
</dbReference>
<name>A0AAW8YKR2_PEDAC</name>
<comment type="caution">
    <text evidence="1">The sequence shown here is derived from an EMBL/GenBank/DDBJ whole genome shotgun (WGS) entry which is preliminary data.</text>
</comment>
<accession>A0AAW8YKR2</accession>
<evidence type="ECO:0000313" key="1">
    <source>
        <dbReference type="EMBL" id="MDV2911048.1"/>
    </source>
</evidence>
<protein>
    <submittedName>
        <fullName evidence="1">DUF1642 domain-containing protein</fullName>
    </submittedName>
</protein>
<organism evidence="1 2">
    <name type="scientific">Pediococcus acidilactici</name>
    <dbReference type="NCBI Taxonomy" id="1254"/>
    <lineage>
        <taxon>Bacteria</taxon>
        <taxon>Bacillati</taxon>
        <taxon>Bacillota</taxon>
        <taxon>Bacilli</taxon>
        <taxon>Lactobacillales</taxon>
        <taxon>Lactobacillaceae</taxon>
        <taxon>Pediococcus</taxon>
        <taxon>Pediococcus acidilactici group</taxon>
    </lineage>
</organism>
<dbReference type="EMBL" id="JAWJAX010000003">
    <property type="protein sequence ID" value="MDV2911048.1"/>
    <property type="molecule type" value="Genomic_DNA"/>
</dbReference>
<gene>
    <name evidence="1" type="ORF">R0H03_04100</name>
</gene>
<sequence length="124" mass="14326">MNLKELRKKLQDKEIDTKLRTDNPVWEDGYERAMRDVRSWLSELDEPEKVTIPQCIATLIEENKTYGLRTPLSIAYYIAESISSGDKHYQWLKDEGNQKLLLNAIASGYEIEGTPKGLIQVKQL</sequence>
<dbReference type="AlphaFoldDB" id="A0AAW8YKR2"/>
<dbReference type="RefSeq" id="WP_317052063.1">
    <property type="nucleotide sequence ID" value="NZ_CP140878.1"/>
</dbReference>